<organism evidence="1 2">
    <name type="scientific">Curtobacterium caseinilyticum</name>
    <dbReference type="NCBI Taxonomy" id="3055137"/>
    <lineage>
        <taxon>Bacteria</taxon>
        <taxon>Bacillati</taxon>
        <taxon>Actinomycetota</taxon>
        <taxon>Actinomycetes</taxon>
        <taxon>Micrococcales</taxon>
        <taxon>Microbacteriaceae</taxon>
        <taxon>Curtobacterium</taxon>
    </lineage>
</organism>
<evidence type="ECO:0000313" key="1">
    <source>
        <dbReference type="EMBL" id="MDM7892033.1"/>
    </source>
</evidence>
<gene>
    <name evidence="1" type="ORF">QUG93_10075</name>
</gene>
<dbReference type="RefSeq" id="WP_289473770.1">
    <property type="nucleotide sequence ID" value="NZ_JAUCMN010000006.1"/>
</dbReference>
<protein>
    <recommendedName>
        <fullName evidence="3">Glycosyltransferase</fullName>
    </recommendedName>
</protein>
<name>A0ABT7TR13_9MICO</name>
<dbReference type="Proteomes" id="UP001236404">
    <property type="component" value="Unassembled WGS sequence"/>
</dbReference>
<sequence length="342" mass="36442">MRKTSASRTARDHVVIVNPLGRALQHYTDALVATLVDLGMNVSRADIAEPCARDGGPLSWLADHVRALLQIRSSGDHGALLIVTWPVLGWLDLALARLAGVRRSVVVVHDPRPLERSAGYGRVARCVARGLGTNTTVLVHGEEAQADVAAAHLRSSIALAPHPMRLRGDGPAPSAGSGQPVVRVLGRYKGDRDVEAMAAIAAAIGHETQLEVHGAGWPPVSGWTINDAFLPEDEFDELIATATVVLVPYRRVYQSGVAVRATELGVPFVGTDVSAHRMLHGDDSSLLVDPSLPLPGRAAAYRDAIRRTVAMDAEERRGLARAAEARTSAAWQRFLVPLGATS</sequence>
<reference evidence="1 2" key="1">
    <citation type="submission" date="2023-06" db="EMBL/GenBank/DDBJ databases">
        <authorList>
            <person name="Feng G."/>
            <person name="Li J."/>
            <person name="Zhu H."/>
        </authorList>
    </citation>
    <scope>NUCLEOTIDE SEQUENCE [LARGE SCALE GENOMIC DNA]</scope>
    <source>
        <strain evidence="1 2">RHCKG28</strain>
    </source>
</reference>
<dbReference type="EMBL" id="JAUCMN010000006">
    <property type="protein sequence ID" value="MDM7892033.1"/>
    <property type="molecule type" value="Genomic_DNA"/>
</dbReference>
<comment type="caution">
    <text evidence="1">The sequence shown here is derived from an EMBL/GenBank/DDBJ whole genome shotgun (WGS) entry which is preliminary data.</text>
</comment>
<dbReference type="Gene3D" id="3.40.50.2000">
    <property type="entry name" value="Glycogen Phosphorylase B"/>
    <property type="match status" value="1"/>
</dbReference>
<proteinExistence type="predicted"/>
<accession>A0ABT7TR13</accession>
<keyword evidence="2" id="KW-1185">Reference proteome</keyword>
<evidence type="ECO:0008006" key="3">
    <source>
        <dbReference type="Google" id="ProtNLM"/>
    </source>
</evidence>
<dbReference type="SUPFAM" id="SSF53756">
    <property type="entry name" value="UDP-Glycosyltransferase/glycogen phosphorylase"/>
    <property type="match status" value="1"/>
</dbReference>
<evidence type="ECO:0000313" key="2">
    <source>
        <dbReference type="Proteomes" id="UP001236404"/>
    </source>
</evidence>